<reference evidence="2" key="1">
    <citation type="submission" date="2019-12" db="EMBL/GenBank/DDBJ databases">
        <title>High-Quality draft genome sequences of three cyanobacteria isolated from the limestone walls of the Old Cathedral of Coimbra.</title>
        <authorList>
            <person name="Tiago I."/>
            <person name="Soares F."/>
            <person name="Portugal A."/>
        </authorList>
    </citation>
    <scope>NUCLEOTIDE SEQUENCE</scope>
    <source>
        <strain evidence="2">A</strain>
    </source>
</reference>
<comment type="caution">
    <text evidence="2">The sequence shown here is derived from an EMBL/GenBank/DDBJ whole genome shotgun (WGS) entry which is preliminary data.</text>
</comment>
<accession>A0A8J7Z5H1</accession>
<keyword evidence="1" id="KW-0732">Signal</keyword>
<dbReference type="Proteomes" id="UP000646053">
    <property type="component" value="Unassembled WGS sequence"/>
</dbReference>
<sequence length="195" mass="20865">MNRQKLGVLLLGISIGTALLAALSSISSSAQAVQLSDGTVFFISPPRLEGASTTQNSARAWVVTYYFTVTIPENAGEPLQKVTIAQDENTDTVRFSLRETEAFEGSRGRLGATLPLGGVSSDPKTRAVTVTFNPPVEPGKTVTIALSPRANPDYAGVYLFGVTAFPPGEKPHGQFLGFGRFNIYSSGLDAFFRFR</sequence>
<evidence type="ECO:0000256" key="1">
    <source>
        <dbReference type="SAM" id="SignalP"/>
    </source>
</evidence>
<proteinExistence type="predicted"/>
<keyword evidence="3" id="KW-1185">Reference proteome</keyword>
<dbReference type="InterPro" id="IPR021256">
    <property type="entry name" value="DUF2808"/>
</dbReference>
<dbReference type="RefSeq" id="WP_162423984.1">
    <property type="nucleotide sequence ID" value="NZ_WVIE01000016.1"/>
</dbReference>
<gene>
    <name evidence="2" type="ORF">GS601_14335</name>
</gene>
<name>A0A8J7Z5H1_9CYAN</name>
<organism evidence="2 3">
    <name type="scientific">Myxacorys almedinensis A</name>
    <dbReference type="NCBI Taxonomy" id="2690445"/>
    <lineage>
        <taxon>Bacteria</taxon>
        <taxon>Bacillati</taxon>
        <taxon>Cyanobacteriota</taxon>
        <taxon>Cyanophyceae</taxon>
        <taxon>Leptolyngbyales</taxon>
        <taxon>Leptolyngbyaceae</taxon>
        <taxon>Myxacorys</taxon>
        <taxon>Myxacorys almedinensis</taxon>
    </lineage>
</organism>
<evidence type="ECO:0000313" key="3">
    <source>
        <dbReference type="Proteomes" id="UP000646053"/>
    </source>
</evidence>
<dbReference type="Pfam" id="PF10989">
    <property type="entry name" value="DUF2808"/>
    <property type="match status" value="1"/>
</dbReference>
<evidence type="ECO:0000313" key="2">
    <source>
        <dbReference type="EMBL" id="NDJ18458.1"/>
    </source>
</evidence>
<dbReference type="AlphaFoldDB" id="A0A8J7Z5H1"/>
<protein>
    <submittedName>
        <fullName evidence="2">DUF2808 domain-containing protein</fullName>
    </submittedName>
</protein>
<feature type="chain" id="PRO_5035282328" evidence="1">
    <location>
        <begin position="33"/>
        <end position="195"/>
    </location>
</feature>
<dbReference type="EMBL" id="WVIE01000016">
    <property type="protein sequence ID" value="NDJ18458.1"/>
    <property type="molecule type" value="Genomic_DNA"/>
</dbReference>
<feature type="signal peptide" evidence="1">
    <location>
        <begin position="1"/>
        <end position="32"/>
    </location>
</feature>